<feature type="transmembrane region" description="Helical" evidence="6">
    <location>
        <begin position="149"/>
        <end position="167"/>
    </location>
</feature>
<keyword evidence="10" id="KW-1185">Reference proteome</keyword>
<gene>
    <name evidence="7" type="ORF">KP014_18390</name>
    <name evidence="8" type="ORF">SAMN04487895_101165</name>
</gene>
<dbReference type="PANTHER" id="PTHR30474">
    <property type="entry name" value="CELL CYCLE PROTEIN"/>
    <property type="match status" value="1"/>
</dbReference>
<keyword evidence="3" id="KW-0133">Cell shape</keyword>
<sequence length="449" mass="50657">MGNTDKFNVYLDKVCEQVRARELHGELRMELANHLEELASEREAMGFGKEEAVKWALEQMGEPETVGRSLHHVHKPRMNWKLLAVVLLFGAIGLSGMLSLSAAKGNTGTNELYERLAYNHIHYLIMGIVLMLGLAFFDYRKLRRYSWALYTITLTGMTSVFLSDINIHGVKGWIFIAGFGINVIGLSPYTLLIALAGVWTPDWNLYTGAYRLKKRLALPMIVVPCLFYVFGRALAELVIFLAVSLMVYVWLNGGWRRSIIVVSGTVTAVLMYVWQVPVYRIGMMAAIDPDKVSRKASYLILNLRETMASAGWLGHGFGSLRDQLPYVYSEMLFPYLIYTFGYLAGLVLAGMIVWFIAQAVLAWRSIHDHYGKTLFAGIMLLLILPFVYELLMLTGYVFILDLPLPFLSYGGSHLLAEFAALGLLLSIYRRKDTLPRAANDSRVRSARAR</sequence>
<evidence type="ECO:0000256" key="6">
    <source>
        <dbReference type="SAM" id="Phobius"/>
    </source>
</evidence>
<dbReference type="InterPro" id="IPR047928">
    <property type="entry name" value="Perm_prefix_1"/>
</dbReference>
<reference evidence="7 10" key="2">
    <citation type="submission" date="2021-06" db="EMBL/GenBank/DDBJ databases">
        <title>Whole genome sequence of Paenibacillus sophorae DSM23020 for comparative genomics.</title>
        <authorList>
            <person name="Kim M.-J."/>
            <person name="Lee G."/>
            <person name="Shin J.-H."/>
        </authorList>
    </citation>
    <scope>NUCLEOTIDE SEQUENCE [LARGE SCALE GENOMIC DNA]</scope>
    <source>
        <strain evidence="7 10">DSM 23020</strain>
    </source>
</reference>
<keyword evidence="5 6" id="KW-0472">Membrane</keyword>
<protein>
    <submittedName>
        <fullName evidence="8">Cell division protein FtsW, lipid II flippase</fullName>
    </submittedName>
    <submittedName>
        <fullName evidence="7">FtsW/RodA/SpoVE family cell cycle protein</fullName>
    </submittedName>
</protein>
<dbReference type="GO" id="GO:0032153">
    <property type="term" value="C:cell division site"/>
    <property type="evidence" value="ECO:0007669"/>
    <property type="project" value="TreeGrafter"/>
</dbReference>
<dbReference type="NCBIfam" id="NF038403">
    <property type="entry name" value="perm_prefix_1"/>
    <property type="match status" value="1"/>
</dbReference>
<dbReference type="RefSeq" id="WP_036598830.1">
    <property type="nucleotide sequence ID" value="NZ_CP076607.1"/>
</dbReference>
<feature type="transmembrane region" description="Helical" evidence="6">
    <location>
        <begin position="120"/>
        <end position="137"/>
    </location>
</feature>
<feature type="transmembrane region" description="Helical" evidence="6">
    <location>
        <begin position="335"/>
        <end position="362"/>
    </location>
</feature>
<dbReference type="Proteomes" id="UP000683429">
    <property type="component" value="Chromosome"/>
</dbReference>
<evidence type="ECO:0000313" key="9">
    <source>
        <dbReference type="Proteomes" id="UP000198809"/>
    </source>
</evidence>
<evidence type="ECO:0000313" key="10">
    <source>
        <dbReference type="Proteomes" id="UP000683429"/>
    </source>
</evidence>
<dbReference type="EMBL" id="CP076607">
    <property type="protein sequence ID" value="QWU13913.1"/>
    <property type="molecule type" value="Genomic_DNA"/>
</dbReference>
<feature type="transmembrane region" description="Helical" evidence="6">
    <location>
        <begin position="82"/>
        <end position="100"/>
    </location>
</feature>
<comment type="subcellular location">
    <subcellularLocation>
        <location evidence="1">Membrane</location>
        <topology evidence="1">Multi-pass membrane protein</topology>
    </subcellularLocation>
</comment>
<dbReference type="PANTHER" id="PTHR30474:SF1">
    <property type="entry name" value="PEPTIDOGLYCAN GLYCOSYLTRANSFERASE MRDB"/>
    <property type="match status" value="1"/>
</dbReference>
<keyword evidence="4 6" id="KW-1133">Transmembrane helix</keyword>
<dbReference type="STRING" id="1333845.SAMN04487895_101165"/>
<accession>A0A1H8FLY1</accession>
<feature type="transmembrane region" description="Helical" evidence="6">
    <location>
        <begin position="257"/>
        <end position="275"/>
    </location>
</feature>
<name>A0A1H8FLY1_9BACL</name>
<dbReference type="EMBL" id="FODH01000001">
    <property type="protein sequence ID" value="SEN32625.1"/>
    <property type="molecule type" value="Genomic_DNA"/>
</dbReference>
<feature type="transmembrane region" description="Helical" evidence="6">
    <location>
        <begin position="221"/>
        <end position="251"/>
    </location>
</feature>
<feature type="transmembrane region" description="Helical" evidence="6">
    <location>
        <begin position="406"/>
        <end position="428"/>
    </location>
</feature>
<keyword evidence="8" id="KW-0131">Cell cycle</keyword>
<reference evidence="8 9" key="1">
    <citation type="submission" date="2016-10" db="EMBL/GenBank/DDBJ databases">
        <authorList>
            <person name="de Groot N.N."/>
        </authorList>
    </citation>
    <scope>NUCLEOTIDE SEQUENCE [LARGE SCALE GENOMIC DNA]</scope>
    <source>
        <strain evidence="8 9">CGMCC 1.10238</strain>
    </source>
</reference>
<dbReference type="GO" id="GO:0015648">
    <property type="term" value="F:lipid-linked peptidoglycan transporter activity"/>
    <property type="evidence" value="ECO:0007669"/>
    <property type="project" value="TreeGrafter"/>
</dbReference>
<dbReference type="GO" id="GO:0005886">
    <property type="term" value="C:plasma membrane"/>
    <property type="evidence" value="ECO:0007669"/>
    <property type="project" value="TreeGrafter"/>
</dbReference>
<feature type="transmembrane region" description="Helical" evidence="6">
    <location>
        <begin position="374"/>
        <end position="400"/>
    </location>
</feature>
<feature type="transmembrane region" description="Helical" evidence="6">
    <location>
        <begin position="173"/>
        <end position="200"/>
    </location>
</feature>
<evidence type="ECO:0000256" key="2">
    <source>
        <dbReference type="ARBA" id="ARBA00022692"/>
    </source>
</evidence>
<evidence type="ECO:0000256" key="4">
    <source>
        <dbReference type="ARBA" id="ARBA00022989"/>
    </source>
</evidence>
<dbReference type="AlphaFoldDB" id="A0A1H8FLY1"/>
<organism evidence="8 9">
    <name type="scientific">Paenibacillus sophorae</name>
    <dbReference type="NCBI Taxonomy" id="1333845"/>
    <lineage>
        <taxon>Bacteria</taxon>
        <taxon>Bacillati</taxon>
        <taxon>Bacillota</taxon>
        <taxon>Bacilli</taxon>
        <taxon>Bacillales</taxon>
        <taxon>Paenibacillaceae</taxon>
        <taxon>Paenibacillus</taxon>
    </lineage>
</organism>
<evidence type="ECO:0000256" key="5">
    <source>
        <dbReference type="ARBA" id="ARBA00023136"/>
    </source>
</evidence>
<keyword evidence="8" id="KW-0132">Cell division</keyword>
<keyword evidence="2 6" id="KW-0812">Transmembrane</keyword>
<dbReference type="InterPro" id="IPR001182">
    <property type="entry name" value="FtsW/RodA"/>
</dbReference>
<evidence type="ECO:0000313" key="7">
    <source>
        <dbReference type="EMBL" id="QWU13913.1"/>
    </source>
</evidence>
<evidence type="ECO:0000256" key="1">
    <source>
        <dbReference type="ARBA" id="ARBA00004141"/>
    </source>
</evidence>
<evidence type="ECO:0000256" key="3">
    <source>
        <dbReference type="ARBA" id="ARBA00022960"/>
    </source>
</evidence>
<dbReference type="GO" id="GO:0051301">
    <property type="term" value="P:cell division"/>
    <property type="evidence" value="ECO:0007669"/>
    <property type="project" value="UniProtKB-KW"/>
</dbReference>
<proteinExistence type="predicted"/>
<dbReference type="GO" id="GO:0008360">
    <property type="term" value="P:regulation of cell shape"/>
    <property type="evidence" value="ECO:0007669"/>
    <property type="project" value="UniProtKB-KW"/>
</dbReference>
<dbReference type="Proteomes" id="UP000198809">
    <property type="component" value="Unassembled WGS sequence"/>
</dbReference>
<dbReference type="Pfam" id="PF01098">
    <property type="entry name" value="FTSW_RODA_SPOVE"/>
    <property type="match status" value="1"/>
</dbReference>
<dbReference type="OrthoDB" id="2192428at2"/>
<evidence type="ECO:0000313" key="8">
    <source>
        <dbReference type="EMBL" id="SEN32625.1"/>
    </source>
</evidence>